<organism evidence="5 6">
    <name type="scientific">Streptodolium elevatio</name>
    <dbReference type="NCBI Taxonomy" id="3157996"/>
    <lineage>
        <taxon>Bacteria</taxon>
        <taxon>Bacillati</taxon>
        <taxon>Actinomycetota</taxon>
        <taxon>Actinomycetes</taxon>
        <taxon>Kitasatosporales</taxon>
        <taxon>Streptomycetaceae</taxon>
        <taxon>Streptodolium</taxon>
    </lineage>
</organism>
<dbReference type="InterPro" id="IPR028081">
    <property type="entry name" value="Leu-bd"/>
</dbReference>
<protein>
    <submittedName>
        <fullName evidence="5">Branched-chain amino acid ABC transporter substrate-binding protein</fullName>
    </submittedName>
</protein>
<dbReference type="EMBL" id="JBEZFP010000027">
    <property type="protein sequence ID" value="MEU8134506.1"/>
    <property type="molecule type" value="Genomic_DNA"/>
</dbReference>
<dbReference type="PANTHER" id="PTHR47151">
    <property type="entry name" value="LEU/ILE/VAL-BINDING ABC TRANSPORTER SUBUNIT"/>
    <property type="match status" value="1"/>
</dbReference>
<keyword evidence="2 3" id="KW-0732">Signal</keyword>
<dbReference type="InterPro" id="IPR028082">
    <property type="entry name" value="Peripla_BP_I"/>
</dbReference>
<dbReference type="SUPFAM" id="SSF53822">
    <property type="entry name" value="Periplasmic binding protein-like I"/>
    <property type="match status" value="1"/>
</dbReference>
<evidence type="ECO:0000256" key="3">
    <source>
        <dbReference type="SAM" id="SignalP"/>
    </source>
</evidence>
<keyword evidence="6" id="KW-1185">Reference proteome</keyword>
<dbReference type="PANTHER" id="PTHR47151:SF2">
    <property type="entry name" value="AMINO ACID BINDING PROTEIN"/>
    <property type="match status" value="1"/>
</dbReference>
<dbReference type="RefSeq" id="WP_358353208.1">
    <property type="nucleotide sequence ID" value="NZ_JBEZFP010000027.1"/>
</dbReference>
<evidence type="ECO:0000256" key="2">
    <source>
        <dbReference type="ARBA" id="ARBA00022729"/>
    </source>
</evidence>
<gene>
    <name evidence="5" type="ORF">AB0C36_13450</name>
</gene>
<dbReference type="Gene3D" id="3.40.50.2300">
    <property type="match status" value="2"/>
</dbReference>
<comment type="caution">
    <text evidence="5">The sequence shown here is derived from an EMBL/GenBank/DDBJ whole genome shotgun (WGS) entry which is preliminary data.</text>
</comment>
<dbReference type="PROSITE" id="PS51257">
    <property type="entry name" value="PROKAR_LIPOPROTEIN"/>
    <property type="match status" value="1"/>
</dbReference>
<evidence type="ECO:0000256" key="1">
    <source>
        <dbReference type="ARBA" id="ARBA00010062"/>
    </source>
</evidence>
<sequence>MLKRSMIKIALPVAASALVLSACGSDDDSGDGGKTYTIGFQAGLSGENAQLGINEANGAELAVVQWNNQPNVPFKIKLTKSDDEASETKAASAAQKLIDDSKVIAVIGPAFSGPTKASGALYAQAKLATVSPSATNPTLTDPSNGFTSLLRGVPNDFAQGSGMATYYAQKLKLKKVLIVDDKSEYGVGLSDVAKAELTKAGVQVVSESVPKGTPDYTSAATTVKNSGADGMIYAGYYQDAAPFAKKLKEQGVKIPMISGDGTNDPKFIELAGDAADNWYLTCPCTDAKVEPATKDFTTAYTAQFKEAPSTYSAESFDLTNMVIQEIKKLDEAGTKITRELMLTNLKKASYKGLTKTFSFDEKGEFAGKGIYLYEVKAGKIGYLGNIEELAKS</sequence>
<comment type="similarity">
    <text evidence="1">Belongs to the leucine-binding protein family.</text>
</comment>
<name>A0ABV3DFI3_9ACTN</name>
<dbReference type="Pfam" id="PF13458">
    <property type="entry name" value="Peripla_BP_6"/>
    <property type="match status" value="1"/>
</dbReference>
<feature type="signal peptide" evidence="3">
    <location>
        <begin position="1"/>
        <end position="24"/>
    </location>
</feature>
<dbReference type="Proteomes" id="UP001551482">
    <property type="component" value="Unassembled WGS sequence"/>
</dbReference>
<evidence type="ECO:0000259" key="4">
    <source>
        <dbReference type="Pfam" id="PF13458"/>
    </source>
</evidence>
<evidence type="ECO:0000313" key="6">
    <source>
        <dbReference type="Proteomes" id="UP001551482"/>
    </source>
</evidence>
<proteinExistence type="inferred from homology"/>
<accession>A0ABV3DFI3</accession>
<feature type="chain" id="PRO_5046475445" evidence="3">
    <location>
        <begin position="25"/>
        <end position="392"/>
    </location>
</feature>
<feature type="domain" description="Leucine-binding protein" evidence="4">
    <location>
        <begin position="35"/>
        <end position="378"/>
    </location>
</feature>
<reference evidence="5 6" key="1">
    <citation type="submission" date="2024-06" db="EMBL/GenBank/DDBJ databases">
        <title>The Natural Products Discovery Center: Release of the First 8490 Sequenced Strains for Exploring Actinobacteria Biosynthetic Diversity.</title>
        <authorList>
            <person name="Kalkreuter E."/>
            <person name="Kautsar S.A."/>
            <person name="Yang D."/>
            <person name="Bader C.D."/>
            <person name="Teijaro C.N."/>
            <person name="Fluegel L."/>
            <person name="Davis C.M."/>
            <person name="Simpson J.R."/>
            <person name="Lauterbach L."/>
            <person name="Steele A.D."/>
            <person name="Gui C."/>
            <person name="Meng S."/>
            <person name="Li G."/>
            <person name="Viehrig K."/>
            <person name="Ye F."/>
            <person name="Su P."/>
            <person name="Kiefer A.F."/>
            <person name="Nichols A."/>
            <person name="Cepeda A.J."/>
            <person name="Yan W."/>
            <person name="Fan B."/>
            <person name="Jiang Y."/>
            <person name="Adhikari A."/>
            <person name="Zheng C.-J."/>
            <person name="Schuster L."/>
            <person name="Cowan T.M."/>
            <person name="Smanski M.J."/>
            <person name="Chevrette M.G."/>
            <person name="De Carvalho L.P.S."/>
            <person name="Shen B."/>
        </authorList>
    </citation>
    <scope>NUCLEOTIDE SEQUENCE [LARGE SCALE GENOMIC DNA]</scope>
    <source>
        <strain evidence="5 6">NPDC048946</strain>
    </source>
</reference>
<dbReference type="CDD" id="cd06342">
    <property type="entry name" value="PBP1_ABC_LIVBP-like"/>
    <property type="match status" value="1"/>
</dbReference>
<evidence type="ECO:0000313" key="5">
    <source>
        <dbReference type="EMBL" id="MEU8134506.1"/>
    </source>
</evidence>